<evidence type="ECO:0000313" key="4">
    <source>
        <dbReference type="Proteomes" id="UP001221898"/>
    </source>
</evidence>
<comment type="caution">
    <text evidence="3">The sequence shown here is derived from an EMBL/GenBank/DDBJ whole genome shotgun (WGS) entry which is preliminary data.</text>
</comment>
<feature type="signal peptide" evidence="2">
    <location>
        <begin position="1"/>
        <end position="24"/>
    </location>
</feature>
<feature type="region of interest" description="Disordered" evidence="1">
    <location>
        <begin position="32"/>
        <end position="96"/>
    </location>
</feature>
<feature type="compositionally biased region" description="Basic and acidic residues" evidence="1">
    <location>
        <begin position="54"/>
        <end position="63"/>
    </location>
</feature>
<protein>
    <submittedName>
        <fullName evidence="3">Uncharacterized protein</fullName>
    </submittedName>
</protein>
<feature type="compositionally biased region" description="Basic residues" evidence="1">
    <location>
        <begin position="34"/>
        <end position="48"/>
    </location>
</feature>
<proteinExistence type="predicted"/>
<dbReference type="EMBL" id="JAINUG010000374">
    <property type="protein sequence ID" value="KAJ8373094.1"/>
    <property type="molecule type" value="Genomic_DNA"/>
</dbReference>
<accession>A0AAD7RB02</accession>
<feature type="chain" id="PRO_5042231501" evidence="2">
    <location>
        <begin position="25"/>
        <end position="96"/>
    </location>
</feature>
<keyword evidence="4" id="KW-1185">Reference proteome</keyword>
<evidence type="ECO:0000313" key="3">
    <source>
        <dbReference type="EMBL" id="KAJ8373094.1"/>
    </source>
</evidence>
<evidence type="ECO:0000256" key="1">
    <source>
        <dbReference type="SAM" id="MobiDB-lite"/>
    </source>
</evidence>
<dbReference type="AlphaFoldDB" id="A0AAD7RB02"/>
<evidence type="ECO:0000256" key="2">
    <source>
        <dbReference type="SAM" id="SignalP"/>
    </source>
</evidence>
<feature type="compositionally biased region" description="Basic residues" evidence="1">
    <location>
        <begin position="64"/>
        <end position="74"/>
    </location>
</feature>
<sequence>MGRSRVFLLLLSLALCPSLHQVASLLAALSTVHHERRKKAQAQKHAQHKGFLQQKDREGAEREKRHKEARKKMYRVLGQQEKKRQRSSLKGAPQDD</sequence>
<name>A0AAD7RB02_9TELE</name>
<organism evidence="3 4">
    <name type="scientific">Aldrovandia affinis</name>
    <dbReference type="NCBI Taxonomy" id="143900"/>
    <lineage>
        <taxon>Eukaryota</taxon>
        <taxon>Metazoa</taxon>
        <taxon>Chordata</taxon>
        <taxon>Craniata</taxon>
        <taxon>Vertebrata</taxon>
        <taxon>Euteleostomi</taxon>
        <taxon>Actinopterygii</taxon>
        <taxon>Neopterygii</taxon>
        <taxon>Teleostei</taxon>
        <taxon>Notacanthiformes</taxon>
        <taxon>Halosauridae</taxon>
        <taxon>Aldrovandia</taxon>
    </lineage>
</organism>
<reference evidence="3" key="1">
    <citation type="journal article" date="2023" name="Science">
        <title>Genome structures resolve the early diversification of teleost fishes.</title>
        <authorList>
            <person name="Parey E."/>
            <person name="Louis A."/>
            <person name="Montfort J."/>
            <person name="Bouchez O."/>
            <person name="Roques C."/>
            <person name="Iampietro C."/>
            <person name="Lluch J."/>
            <person name="Castinel A."/>
            <person name="Donnadieu C."/>
            <person name="Desvignes T."/>
            <person name="Floi Bucao C."/>
            <person name="Jouanno E."/>
            <person name="Wen M."/>
            <person name="Mejri S."/>
            <person name="Dirks R."/>
            <person name="Jansen H."/>
            <person name="Henkel C."/>
            <person name="Chen W.J."/>
            <person name="Zahm M."/>
            <person name="Cabau C."/>
            <person name="Klopp C."/>
            <person name="Thompson A.W."/>
            <person name="Robinson-Rechavi M."/>
            <person name="Braasch I."/>
            <person name="Lecointre G."/>
            <person name="Bobe J."/>
            <person name="Postlethwait J.H."/>
            <person name="Berthelot C."/>
            <person name="Roest Crollius H."/>
            <person name="Guiguen Y."/>
        </authorList>
    </citation>
    <scope>NUCLEOTIDE SEQUENCE</scope>
    <source>
        <strain evidence="3">NC1722</strain>
    </source>
</reference>
<gene>
    <name evidence="3" type="ORF">AAFF_G00271490</name>
</gene>
<keyword evidence="2" id="KW-0732">Signal</keyword>
<dbReference type="Proteomes" id="UP001221898">
    <property type="component" value="Unassembled WGS sequence"/>
</dbReference>